<name>A0A0T5Z896_9GAMM</name>
<sequence length="76" mass="8676">MPRRKKTPPFEEALAELESLVETLESGELPLEESLKTFERGVELTRNCQKALDDAEQKVRILSNESGATEPFEREQ</sequence>
<evidence type="ECO:0000256" key="2">
    <source>
        <dbReference type="ARBA" id="ARBA00022490"/>
    </source>
</evidence>
<dbReference type="OrthoDB" id="9801128at2"/>
<dbReference type="NCBIfam" id="TIGR01280">
    <property type="entry name" value="xseB"/>
    <property type="match status" value="1"/>
</dbReference>
<dbReference type="SUPFAM" id="SSF116842">
    <property type="entry name" value="XseB-like"/>
    <property type="match status" value="1"/>
</dbReference>
<keyword evidence="3 6" id="KW-0540">Nuclease</keyword>
<dbReference type="Pfam" id="PF02609">
    <property type="entry name" value="Exonuc_VII_S"/>
    <property type="match status" value="1"/>
</dbReference>
<comment type="caution">
    <text evidence="8">The sequence shown here is derived from an EMBL/GenBank/DDBJ whole genome shotgun (WGS) entry which is preliminary data.</text>
</comment>
<proteinExistence type="inferred from homology"/>
<evidence type="ECO:0000313" key="8">
    <source>
        <dbReference type="EMBL" id="KRT59138.1"/>
    </source>
</evidence>
<dbReference type="RefSeq" id="WP_057956220.1">
    <property type="nucleotide sequence ID" value="NZ_KQ556913.1"/>
</dbReference>
<keyword evidence="5 6" id="KW-0269">Exonuclease</keyword>
<comment type="subunit">
    <text evidence="6">Heterooligomer composed of large and small subunits.</text>
</comment>
<comment type="subcellular location">
    <subcellularLocation>
        <location evidence="6">Cytoplasm</location>
    </subcellularLocation>
</comment>
<dbReference type="InterPro" id="IPR037004">
    <property type="entry name" value="Exonuc_VII_ssu_sf"/>
</dbReference>
<keyword evidence="2 6" id="KW-0963">Cytoplasm</keyword>
<evidence type="ECO:0000313" key="7">
    <source>
        <dbReference type="EMBL" id="KRT55722.1"/>
    </source>
</evidence>
<dbReference type="NCBIfam" id="NF002140">
    <property type="entry name" value="PRK00977.1-4"/>
    <property type="match status" value="1"/>
</dbReference>
<evidence type="ECO:0000256" key="1">
    <source>
        <dbReference type="ARBA" id="ARBA00009998"/>
    </source>
</evidence>
<dbReference type="GO" id="GO:0009318">
    <property type="term" value="C:exodeoxyribonuclease VII complex"/>
    <property type="evidence" value="ECO:0007669"/>
    <property type="project" value="UniProtKB-UniRule"/>
</dbReference>
<evidence type="ECO:0000256" key="4">
    <source>
        <dbReference type="ARBA" id="ARBA00022801"/>
    </source>
</evidence>
<dbReference type="PANTHER" id="PTHR34137">
    <property type="entry name" value="EXODEOXYRIBONUCLEASE 7 SMALL SUBUNIT"/>
    <property type="match status" value="1"/>
</dbReference>
<comment type="similarity">
    <text evidence="1 6">Belongs to the XseB family.</text>
</comment>
<protein>
    <recommendedName>
        <fullName evidence="6">Exodeoxyribonuclease 7 small subunit</fullName>
        <ecNumber evidence="6">3.1.11.6</ecNumber>
    </recommendedName>
    <alternativeName>
        <fullName evidence="6">Exodeoxyribonuclease VII small subunit</fullName>
        <shortName evidence="6">Exonuclease VII small subunit</shortName>
    </alternativeName>
</protein>
<comment type="function">
    <text evidence="6">Bidirectionally degrades single-stranded DNA into large acid-insoluble oligonucleotides, which are then degraded further into small acid-soluble oligonucleotides.</text>
</comment>
<comment type="catalytic activity">
    <reaction evidence="6">
        <text>Exonucleolytic cleavage in either 5'- to 3'- or 3'- to 5'-direction to yield nucleoside 5'-phosphates.</text>
        <dbReference type="EC" id="3.1.11.6"/>
    </reaction>
</comment>
<dbReference type="Proteomes" id="UP000051634">
    <property type="component" value="Unassembled WGS sequence"/>
</dbReference>
<dbReference type="GO" id="GO:0006308">
    <property type="term" value="P:DNA catabolic process"/>
    <property type="evidence" value="ECO:0007669"/>
    <property type="project" value="UniProtKB-UniRule"/>
</dbReference>
<evidence type="ECO:0000313" key="10">
    <source>
        <dbReference type="Proteomes" id="UP000051634"/>
    </source>
</evidence>
<evidence type="ECO:0000256" key="5">
    <source>
        <dbReference type="ARBA" id="ARBA00022839"/>
    </source>
</evidence>
<reference evidence="9 10" key="1">
    <citation type="submission" date="2015-11" db="EMBL/GenBank/DDBJ databases">
        <title>The genome of Candidatus Endoriftia persephone in Ridgeia piscesae and population structure of the North Eastern Pacific vestimentiferan symbionts.</title>
        <authorList>
            <person name="Perez M."/>
            <person name="Juniper K.S."/>
        </authorList>
    </citation>
    <scope>NUCLEOTIDE SEQUENCE [LARGE SCALE GENOMIC DNA]</scope>
    <source>
        <strain evidence="8">Ind10</strain>
        <strain evidence="7">Ind11</strain>
    </source>
</reference>
<dbReference type="GO" id="GO:0005829">
    <property type="term" value="C:cytosol"/>
    <property type="evidence" value="ECO:0007669"/>
    <property type="project" value="TreeGrafter"/>
</dbReference>
<evidence type="ECO:0000313" key="9">
    <source>
        <dbReference type="Proteomes" id="UP000051276"/>
    </source>
</evidence>
<evidence type="ECO:0000256" key="3">
    <source>
        <dbReference type="ARBA" id="ARBA00022722"/>
    </source>
</evidence>
<dbReference type="STRING" id="54398.Ga0074115_12329"/>
<evidence type="ECO:0000256" key="6">
    <source>
        <dbReference type="HAMAP-Rule" id="MF_00337"/>
    </source>
</evidence>
<dbReference type="PANTHER" id="PTHR34137:SF1">
    <property type="entry name" value="EXODEOXYRIBONUCLEASE 7 SMALL SUBUNIT"/>
    <property type="match status" value="1"/>
</dbReference>
<dbReference type="EC" id="3.1.11.6" evidence="6"/>
<dbReference type="Proteomes" id="UP000051276">
    <property type="component" value="Unassembled WGS sequence"/>
</dbReference>
<keyword evidence="10" id="KW-1185">Reference proteome</keyword>
<dbReference type="EMBL" id="LMXI01000199">
    <property type="protein sequence ID" value="KRT59138.1"/>
    <property type="molecule type" value="Genomic_DNA"/>
</dbReference>
<dbReference type="InterPro" id="IPR003761">
    <property type="entry name" value="Exonuc_VII_S"/>
</dbReference>
<dbReference type="EMBL" id="LDXT01000074">
    <property type="protein sequence ID" value="KRT55722.1"/>
    <property type="molecule type" value="Genomic_DNA"/>
</dbReference>
<dbReference type="Gene3D" id="1.10.287.1040">
    <property type="entry name" value="Exonuclease VII, small subunit"/>
    <property type="match status" value="1"/>
</dbReference>
<dbReference type="AlphaFoldDB" id="A0A0T5Z896"/>
<organism evidence="8 9">
    <name type="scientific">endosymbiont of Ridgeia piscesae</name>
    <dbReference type="NCBI Taxonomy" id="54398"/>
    <lineage>
        <taxon>Bacteria</taxon>
        <taxon>Pseudomonadati</taxon>
        <taxon>Pseudomonadota</taxon>
        <taxon>Gammaproteobacteria</taxon>
        <taxon>sulfur-oxidizing symbionts</taxon>
    </lineage>
</organism>
<gene>
    <name evidence="6" type="primary">xseB</name>
    <name evidence="7" type="ORF">Ga0074115_12329</name>
    <name evidence="8" type="ORF">Ga0076813_14951</name>
</gene>
<dbReference type="PATRIC" id="fig|54398.3.peg.2418"/>
<accession>A0A0T5Z896</accession>
<dbReference type="GO" id="GO:0008855">
    <property type="term" value="F:exodeoxyribonuclease VII activity"/>
    <property type="evidence" value="ECO:0007669"/>
    <property type="project" value="UniProtKB-UniRule"/>
</dbReference>
<dbReference type="PIRSF" id="PIRSF006488">
    <property type="entry name" value="Exonuc_VII_S"/>
    <property type="match status" value="1"/>
</dbReference>
<keyword evidence="4 6" id="KW-0378">Hydrolase</keyword>
<dbReference type="HAMAP" id="MF_00337">
    <property type="entry name" value="Exonuc_7_S"/>
    <property type="match status" value="1"/>
</dbReference>